<evidence type="ECO:0000313" key="8">
    <source>
        <dbReference type="Proteomes" id="UP000240883"/>
    </source>
</evidence>
<feature type="transmembrane region" description="Helical" evidence="5">
    <location>
        <begin position="175"/>
        <end position="192"/>
    </location>
</feature>
<reference evidence="7 8" key="1">
    <citation type="journal article" date="2018" name="Front. Microbiol.">
        <title>Genome-Wide Analysis of Corynespora cassiicola Leaf Fall Disease Putative Effectors.</title>
        <authorList>
            <person name="Lopez D."/>
            <person name="Ribeiro S."/>
            <person name="Label P."/>
            <person name="Fumanal B."/>
            <person name="Venisse J.S."/>
            <person name="Kohler A."/>
            <person name="de Oliveira R.R."/>
            <person name="Labutti K."/>
            <person name="Lipzen A."/>
            <person name="Lail K."/>
            <person name="Bauer D."/>
            <person name="Ohm R.A."/>
            <person name="Barry K.W."/>
            <person name="Spatafora J."/>
            <person name="Grigoriev I.V."/>
            <person name="Martin F.M."/>
            <person name="Pujade-Renaud V."/>
        </authorList>
    </citation>
    <scope>NUCLEOTIDE SEQUENCE [LARGE SCALE GENOMIC DNA]</scope>
    <source>
        <strain evidence="7 8">Philippines</strain>
    </source>
</reference>
<evidence type="ECO:0000259" key="6">
    <source>
        <dbReference type="SMART" id="SM00563"/>
    </source>
</evidence>
<dbReference type="OrthoDB" id="189226at2759"/>
<dbReference type="Pfam" id="PF01553">
    <property type="entry name" value="Acyltransferase"/>
    <property type="match status" value="1"/>
</dbReference>
<organism evidence="7 8">
    <name type="scientific">Corynespora cassiicola Philippines</name>
    <dbReference type="NCBI Taxonomy" id="1448308"/>
    <lineage>
        <taxon>Eukaryota</taxon>
        <taxon>Fungi</taxon>
        <taxon>Dikarya</taxon>
        <taxon>Ascomycota</taxon>
        <taxon>Pezizomycotina</taxon>
        <taxon>Dothideomycetes</taxon>
        <taxon>Pleosporomycetidae</taxon>
        <taxon>Pleosporales</taxon>
        <taxon>Corynesporascaceae</taxon>
        <taxon>Corynespora</taxon>
    </lineage>
</organism>
<keyword evidence="8" id="KW-1185">Reference proteome</keyword>
<evidence type="ECO:0000313" key="7">
    <source>
        <dbReference type="EMBL" id="PSN71175.1"/>
    </source>
</evidence>
<dbReference type="GO" id="GO:0036149">
    <property type="term" value="P:phosphatidylinositol acyl-chain remodeling"/>
    <property type="evidence" value="ECO:0007669"/>
    <property type="project" value="TreeGrafter"/>
</dbReference>
<protein>
    <submittedName>
        <fullName evidence="7">Acyltransferase-domain-containing protein</fullName>
    </submittedName>
</protein>
<dbReference type="PANTHER" id="PTHR10983">
    <property type="entry name" value="1-ACYLGLYCEROL-3-PHOSPHATE ACYLTRANSFERASE-RELATED"/>
    <property type="match status" value="1"/>
</dbReference>
<dbReference type="GO" id="GO:0005783">
    <property type="term" value="C:endoplasmic reticulum"/>
    <property type="evidence" value="ECO:0007669"/>
    <property type="project" value="TreeGrafter"/>
</dbReference>
<keyword evidence="5" id="KW-1133">Transmembrane helix</keyword>
<dbReference type="InterPro" id="IPR002123">
    <property type="entry name" value="Plipid/glycerol_acylTrfase"/>
</dbReference>
<dbReference type="Pfam" id="PF16076">
    <property type="entry name" value="Acyltransf_C"/>
    <property type="match status" value="1"/>
</dbReference>
<evidence type="ECO:0000256" key="3">
    <source>
        <dbReference type="ARBA" id="ARBA00023315"/>
    </source>
</evidence>
<comment type="similarity">
    <text evidence="1">Belongs to the 1-acyl-sn-glycerol-3-phosphate acyltransferase family.</text>
</comment>
<dbReference type="AlphaFoldDB" id="A0A2T2P0H4"/>
<dbReference type="STRING" id="1448308.A0A2T2P0H4"/>
<evidence type="ECO:0000256" key="4">
    <source>
        <dbReference type="SAM" id="MobiDB-lite"/>
    </source>
</evidence>
<feature type="transmembrane region" description="Helical" evidence="5">
    <location>
        <begin position="50"/>
        <end position="70"/>
    </location>
</feature>
<keyword evidence="2 7" id="KW-0808">Transferase</keyword>
<keyword evidence="5" id="KW-0812">Transmembrane</keyword>
<dbReference type="GO" id="GO:0016746">
    <property type="term" value="F:acyltransferase activity"/>
    <property type="evidence" value="ECO:0007669"/>
    <property type="project" value="UniProtKB-KW"/>
</dbReference>
<dbReference type="SUPFAM" id="SSF69593">
    <property type="entry name" value="Glycerol-3-phosphate (1)-acyltransferase"/>
    <property type="match status" value="1"/>
</dbReference>
<dbReference type="PANTHER" id="PTHR10983:SF16">
    <property type="entry name" value="LYSOCARDIOLIPIN ACYLTRANSFERASE 1"/>
    <property type="match status" value="1"/>
</dbReference>
<dbReference type="CDD" id="cd07990">
    <property type="entry name" value="LPLAT_LCLAT1-like"/>
    <property type="match status" value="1"/>
</dbReference>
<feature type="transmembrane region" description="Helical" evidence="5">
    <location>
        <begin position="149"/>
        <end position="169"/>
    </location>
</feature>
<feature type="compositionally biased region" description="Basic and acidic residues" evidence="4">
    <location>
        <begin position="18"/>
        <end position="31"/>
    </location>
</feature>
<dbReference type="SMART" id="SM00563">
    <property type="entry name" value="PlsC"/>
    <property type="match status" value="1"/>
</dbReference>
<feature type="region of interest" description="Disordered" evidence="4">
    <location>
        <begin position="1"/>
        <end position="32"/>
    </location>
</feature>
<dbReference type="EMBL" id="KZ678131">
    <property type="protein sequence ID" value="PSN71175.1"/>
    <property type="molecule type" value="Genomic_DNA"/>
</dbReference>
<gene>
    <name evidence="7" type="ORF">BS50DRAFT_570582</name>
</gene>
<feature type="domain" description="Phospholipid/glycerol acyltransferase" evidence="6">
    <location>
        <begin position="137"/>
        <end position="269"/>
    </location>
</feature>
<accession>A0A2T2P0H4</accession>
<keyword evidence="3 7" id="KW-0012">Acyltransferase</keyword>
<evidence type="ECO:0000256" key="1">
    <source>
        <dbReference type="ARBA" id="ARBA00008655"/>
    </source>
</evidence>
<evidence type="ECO:0000256" key="2">
    <source>
        <dbReference type="ARBA" id="ARBA00022679"/>
    </source>
</evidence>
<evidence type="ECO:0000256" key="5">
    <source>
        <dbReference type="SAM" id="Phobius"/>
    </source>
</evidence>
<name>A0A2T2P0H4_CORCC</name>
<keyword evidence="5" id="KW-0472">Membrane</keyword>
<proteinExistence type="inferred from homology"/>
<sequence length="427" mass="49289">MAAAEGLTLRHPPASVPDTKEEERMKKRLAEQQHPGGAIKHGTWAQGLRMLLFGVYFNSCCVVIAFNQWIGAPLYFYSKDLFYAWMAVTKRQFGVVMTTMTYYWAPVKMRVSGDESVRGQLRKGEDGRLECDFPERMVLISNHQIYTDWIYLWWIAYTAKMHGHIYIILKESIKYIPLLGTGMMFYGFIFLSRKWAKDKERFQHRLRKLNSSHSGPLSGSKTLDPMWLLIFPEGTNLSKNGRNASQRWAEKNGMKDLQHALLPRSTGLHFCLQELGQTVEYVYDCTVAYEGVPRGQFGQDLFTLRSSYFQGRPPKSVNMHWRRFATKDIPIHDADEFSAWLLARWREKDDLLEYYIQNERFPADEGTTPGINGTKPLKGAGYIETEVRPSHPLEFLQILVPPFAVALVINVVVKFTNIVTRLLRIKS</sequence>
<dbReference type="Proteomes" id="UP000240883">
    <property type="component" value="Unassembled WGS sequence"/>
</dbReference>
<dbReference type="InterPro" id="IPR032098">
    <property type="entry name" value="Acyltransf_C"/>
</dbReference>